<keyword evidence="1" id="KW-0732">Signal</keyword>
<organism evidence="2 3">
    <name type="scientific">Ottowia cancrivicina</name>
    <dbReference type="NCBI Taxonomy" id="3040346"/>
    <lineage>
        <taxon>Bacteria</taxon>
        <taxon>Pseudomonadati</taxon>
        <taxon>Pseudomonadota</taxon>
        <taxon>Betaproteobacteria</taxon>
        <taxon>Burkholderiales</taxon>
        <taxon>Comamonadaceae</taxon>
        <taxon>Ottowia</taxon>
    </lineage>
</organism>
<evidence type="ECO:0008006" key="4">
    <source>
        <dbReference type="Google" id="ProtNLM"/>
    </source>
</evidence>
<dbReference type="AlphaFoldDB" id="A0AAW6RK50"/>
<sequence>MRTVSFMKTGFLIIAMLLTACASNPQQTPEQQVAQRAEARWKHLIAKDYQQAWEYLMPSYRNLVSPQDYGKRFGSAGAWTNAIIHEVTCEPSVCKVKVRITTKMRVPLFAAKIPEVNTYVDERWVREDGQWWLYEKL</sequence>
<keyword evidence="3" id="KW-1185">Reference proteome</keyword>
<evidence type="ECO:0000313" key="3">
    <source>
        <dbReference type="Proteomes" id="UP001237156"/>
    </source>
</evidence>
<comment type="caution">
    <text evidence="2">The sequence shown here is derived from an EMBL/GenBank/DDBJ whole genome shotgun (WGS) entry which is preliminary data.</text>
</comment>
<dbReference type="RefSeq" id="WP_156304030.1">
    <property type="nucleotide sequence ID" value="NZ_JARVII010000006.1"/>
</dbReference>
<reference evidence="2 3" key="1">
    <citation type="submission" date="2023-04" db="EMBL/GenBank/DDBJ databases">
        <title>Ottowia paracancer sp. nov., isolated from human stomach.</title>
        <authorList>
            <person name="Song Y."/>
        </authorList>
    </citation>
    <scope>NUCLEOTIDE SEQUENCE [LARGE SCALE GENOMIC DNA]</scope>
    <source>
        <strain evidence="2 3">10c7w1</strain>
    </source>
</reference>
<feature type="signal peptide" evidence="1">
    <location>
        <begin position="1"/>
        <end position="22"/>
    </location>
</feature>
<evidence type="ECO:0000256" key="1">
    <source>
        <dbReference type="SAM" id="SignalP"/>
    </source>
</evidence>
<protein>
    <recommendedName>
        <fullName evidence="4">Nuclear transport factor 2 family protein</fullName>
    </recommendedName>
</protein>
<evidence type="ECO:0000313" key="2">
    <source>
        <dbReference type="EMBL" id="MDG9698971.1"/>
    </source>
</evidence>
<dbReference type="PROSITE" id="PS51257">
    <property type="entry name" value="PROKAR_LIPOPROTEIN"/>
    <property type="match status" value="1"/>
</dbReference>
<dbReference type="Proteomes" id="UP001237156">
    <property type="component" value="Unassembled WGS sequence"/>
</dbReference>
<name>A0AAW6RK50_9BURK</name>
<proteinExistence type="predicted"/>
<dbReference type="EMBL" id="JARVII010000006">
    <property type="protein sequence ID" value="MDG9698971.1"/>
    <property type="molecule type" value="Genomic_DNA"/>
</dbReference>
<feature type="chain" id="PRO_5043655790" description="Nuclear transport factor 2 family protein" evidence="1">
    <location>
        <begin position="23"/>
        <end position="137"/>
    </location>
</feature>
<accession>A0AAW6RK50</accession>
<gene>
    <name evidence="2" type="ORF">QB898_04430</name>
</gene>